<reference evidence="6 7" key="1">
    <citation type="submission" date="2024-03" db="EMBL/GenBank/DDBJ databases">
        <title>Draft genome sequence of Klenkia sp. LSe6-5.</title>
        <authorList>
            <person name="Duangmal K."/>
            <person name="Chantavorakit T."/>
        </authorList>
    </citation>
    <scope>NUCLEOTIDE SEQUENCE [LARGE SCALE GENOMIC DNA]</scope>
    <source>
        <strain evidence="6 7">LSe6-5</strain>
    </source>
</reference>
<gene>
    <name evidence="6" type="ORF">TEK04_10435</name>
</gene>
<dbReference type="PANTHER" id="PTHR48111:SF37">
    <property type="entry name" value="RESPONSE REGULATOR PROTEIN CARR"/>
    <property type="match status" value="1"/>
</dbReference>
<dbReference type="SMART" id="SM00862">
    <property type="entry name" value="Trans_reg_C"/>
    <property type="match status" value="1"/>
</dbReference>
<dbReference type="PROSITE" id="PS51755">
    <property type="entry name" value="OMPR_PHOB"/>
    <property type="match status" value="1"/>
</dbReference>
<dbReference type="InterPro" id="IPR039420">
    <property type="entry name" value="WalR-like"/>
</dbReference>
<dbReference type="Gene3D" id="3.40.50.2300">
    <property type="match status" value="1"/>
</dbReference>
<dbReference type="SUPFAM" id="SSF46894">
    <property type="entry name" value="C-terminal effector domain of the bipartite response regulators"/>
    <property type="match status" value="1"/>
</dbReference>
<protein>
    <submittedName>
        <fullName evidence="6">Response regulator transcription factor</fullName>
    </submittedName>
</protein>
<dbReference type="Gene3D" id="6.10.250.690">
    <property type="match status" value="1"/>
</dbReference>
<evidence type="ECO:0000256" key="1">
    <source>
        <dbReference type="ARBA" id="ARBA00023125"/>
    </source>
</evidence>
<name>A0ABU8DTG3_9ACTN</name>
<keyword evidence="2" id="KW-0597">Phosphoprotein</keyword>
<dbReference type="InterPro" id="IPR036388">
    <property type="entry name" value="WH-like_DNA-bd_sf"/>
</dbReference>
<feature type="domain" description="Response regulatory" evidence="4">
    <location>
        <begin position="7"/>
        <end position="127"/>
    </location>
</feature>
<dbReference type="SUPFAM" id="SSF52172">
    <property type="entry name" value="CheY-like"/>
    <property type="match status" value="1"/>
</dbReference>
<dbReference type="InterPro" id="IPR011006">
    <property type="entry name" value="CheY-like_superfamily"/>
</dbReference>
<dbReference type="Pfam" id="PF00486">
    <property type="entry name" value="Trans_reg_C"/>
    <property type="match status" value="1"/>
</dbReference>
<keyword evidence="7" id="KW-1185">Reference proteome</keyword>
<accession>A0ABU8DTG3</accession>
<sequence length="230" mass="24267">MSELQPRVLVVEDDHGLRDVLARGLRENDFTVVTARDGAGALGAVRDADGDTGDGFDAVVLDIGLPDSDGRDVCQALRAQGLTAPVLFLTARDQLHDVLSGFAAGGDDYLAKPFHLSELLARLRVALRRSAAARPVSAGLTLDPTTHALAGPAGAQRLTPTEFRVLAALMARPGEVVRRRDLLAAGWPDGAQVADNTLDQYVARLRRKVDAAGDPGRSIGTAHGVGYTFT</sequence>
<feature type="domain" description="OmpR/PhoB-type" evidence="5">
    <location>
        <begin position="132"/>
        <end position="230"/>
    </location>
</feature>
<dbReference type="SMART" id="SM00448">
    <property type="entry name" value="REC"/>
    <property type="match status" value="1"/>
</dbReference>
<dbReference type="CDD" id="cd00383">
    <property type="entry name" value="trans_reg_C"/>
    <property type="match status" value="1"/>
</dbReference>
<keyword evidence="1 3" id="KW-0238">DNA-binding</keyword>
<comment type="caution">
    <text evidence="6">The sequence shown here is derived from an EMBL/GenBank/DDBJ whole genome shotgun (WGS) entry which is preliminary data.</text>
</comment>
<proteinExistence type="predicted"/>
<evidence type="ECO:0000259" key="4">
    <source>
        <dbReference type="PROSITE" id="PS50110"/>
    </source>
</evidence>
<dbReference type="PROSITE" id="PS50110">
    <property type="entry name" value="RESPONSE_REGULATORY"/>
    <property type="match status" value="1"/>
</dbReference>
<dbReference type="RefSeq" id="WP_336404276.1">
    <property type="nucleotide sequence ID" value="NZ_JBAPLU010000009.1"/>
</dbReference>
<evidence type="ECO:0000259" key="5">
    <source>
        <dbReference type="PROSITE" id="PS51755"/>
    </source>
</evidence>
<feature type="DNA-binding region" description="OmpR/PhoB-type" evidence="3">
    <location>
        <begin position="132"/>
        <end position="230"/>
    </location>
</feature>
<dbReference type="PANTHER" id="PTHR48111">
    <property type="entry name" value="REGULATOR OF RPOS"/>
    <property type="match status" value="1"/>
</dbReference>
<dbReference type="InterPro" id="IPR001867">
    <property type="entry name" value="OmpR/PhoB-type_DNA-bd"/>
</dbReference>
<feature type="modified residue" description="4-aspartylphosphate" evidence="2">
    <location>
        <position position="62"/>
    </location>
</feature>
<dbReference type="Gene3D" id="1.10.10.10">
    <property type="entry name" value="Winged helix-like DNA-binding domain superfamily/Winged helix DNA-binding domain"/>
    <property type="match status" value="1"/>
</dbReference>
<evidence type="ECO:0000256" key="2">
    <source>
        <dbReference type="PROSITE-ProRule" id="PRU00169"/>
    </source>
</evidence>
<dbReference type="Pfam" id="PF00072">
    <property type="entry name" value="Response_reg"/>
    <property type="match status" value="1"/>
</dbReference>
<dbReference type="EMBL" id="JBAPLU010000009">
    <property type="protein sequence ID" value="MEI4272140.1"/>
    <property type="molecule type" value="Genomic_DNA"/>
</dbReference>
<evidence type="ECO:0000313" key="7">
    <source>
        <dbReference type="Proteomes" id="UP001361570"/>
    </source>
</evidence>
<dbReference type="Proteomes" id="UP001361570">
    <property type="component" value="Unassembled WGS sequence"/>
</dbReference>
<dbReference type="InterPro" id="IPR001789">
    <property type="entry name" value="Sig_transdc_resp-reg_receiver"/>
</dbReference>
<organism evidence="6 7">
    <name type="scientific">Klenkia sesuvii</name>
    <dbReference type="NCBI Taxonomy" id="3103137"/>
    <lineage>
        <taxon>Bacteria</taxon>
        <taxon>Bacillati</taxon>
        <taxon>Actinomycetota</taxon>
        <taxon>Actinomycetes</taxon>
        <taxon>Geodermatophilales</taxon>
        <taxon>Geodermatophilaceae</taxon>
        <taxon>Klenkia</taxon>
    </lineage>
</organism>
<dbReference type="InterPro" id="IPR016032">
    <property type="entry name" value="Sig_transdc_resp-reg_C-effctor"/>
</dbReference>
<evidence type="ECO:0000313" key="6">
    <source>
        <dbReference type="EMBL" id="MEI4272140.1"/>
    </source>
</evidence>
<evidence type="ECO:0000256" key="3">
    <source>
        <dbReference type="PROSITE-ProRule" id="PRU01091"/>
    </source>
</evidence>